<evidence type="ECO:0000256" key="1">
    <source>
        <dbReference type="SAM" id="MobiDB-lite"/>
    </source>
</evidence>
<evidence type="ECO:0000313" key="2">
    <source>
        <dbReference type="EMBL" id="MBX73082.1"/>
    </source>
</evidence>
<sequence>MMHGDLANPPSSSNFSPVKL</sequence>
<proteinExistence type="predicted"/>
<protein>
    <submittedName>
        <fullName evidence="2">Uncharacterized protein</fullName>
    </submittedName>
</protein>
<feature type="compositionally biased region" description="Polar residues" evidence="1">
    <location>
        <begin position="9"/>
        <end position="20"/>
    </location>
</feature>
<feature type="region of interest" description="Disordered" evidence="1">
    <location>
        <begin position="1"/>
        <end position="20"/>
    </location>
</feature>
<reference evidence="2" key="1">
    <citation type="submission" date="2018-02" db="EMBL/GenBank/DDBJ databases">
        <title>Rhizophora mucronata_Transcriptome.</title>
        <authorList>
            <person name="Meera S.P."/>
            <person name="Sreeshan A."/>
            <person name="Augustine A."/>
        </authorList>
    </citation>
    <scope>NUCLEOTIDE SEQUENCE</scope>
    <source>
        <tissue evidence="2">Leaf</tissue>
    </source>
</reference>
<accession>A0A2P2R1G6</accession>
<organism evidence="2">
    <name type="scientific">Rhizophora mucronata</name>
    <name type="common">Asiatic mangrove</name>
    <dbReference type="NCBI Taxonomy" id="61149"/>
    <lineage>
        <taxon>Eukaryota</taxon>
        <taxon>Viridiplantae</taxon>
        <taxon>Streptophyta</taxon>
        <taxon>Embryophyta</taxon>
        <taxon>Tracheophyta</taxon>
        <taxon>Spermatophyta</taxon>
        <taxon>Magnoliopsida</taxon>
        <taxon>eudicotyledons</taxon>
        <taxon>Gunneridae</taxon>
        <taxon>Pentapetalae</taxon>
        <taxon>rosids</taxon>
        <taxon>fabids</taxon>
        <taxon>Malpighiales</taxon>
        <taxon>Rhizophoraceae</taxon>
        <taxon>Rhizophora</taxon>
    </lineage>
</organism>
<name>A0A2P2R1G6_RHIMU</name>
<dbReference type="AlphaFoldDB" id="A0A2P2R1G6"/>
<dbReference type="EMBL" id="GGEC01092598">
    <property type="protein sequence ID" value="MBX73082.1"/>
    <property type="molecule type" value="Transcribed_RNA"/>
</dbReference>